<dbReference type="Pfam" id="PF16220">
    <property type="entry name" value="DUF4880"/>
    <property type="match status" value="1"/>
</dbReference>
<dbReference type="GO" id="GO:0016989">
    <property type="term" value="F:sigma factor antagonist activity"/>
    <property type="evidence" value="ECO:0007669"/>
    <property type="project" value="TreeGrafter"/>
</dbReference>
<proteinExistence type="predicted"/>
<feature type="domain" description="FecR N-terminal" evidence="4">
    <location>
        <begin position="24"/>
        <end position="64"/>
    </location>
</feature>
<dbReference type="InterPro" id="IPR012373">
    <property type="entry name" value="Ferrdict_sens_TM"/>
</dbReference>
<evidence type="ECO:0000259" key="4">
    <source>
        <dbReference type="Pfam" id="PF16220"/>
    </source>
</evidence>
<dbReference type="InterPro" id="IPR032623">
    <property type="entry name" value="FecR_N"/>
</dbReference>
<dbReference type="Proteomes" id="UP000183653">
    <property type="component" value="Chromosome I"/>
</dbReference>
<evidence type="ECO:0000313" key="6">
    <source>
        <dbReference type="Proteomes" id="UP000183653"/>
    </source>
</evidence>
<keyword evidence="2" id="KW-1133">Transmembrane helix</keyword>
<dbReference type="Gene3D" id="3.55.50.30">
    <property type="match status" value="1"/>
</dbReference>
<reference evidence="5 6" key="1">
    <citation type="submission" date="2016-10" db="EMBL/GenBank/DDBJ databases">
        <authorList>
            <person name="Varghese N."/>
            <person name="Submissions S."/>
        </authorList>
    </citation>
    <scope>NUCLEOTIDE SEQUENCE [LARGE SCALE GENOMIC DNA]</scope>
    <source>
        <strain evidence="5 6">BS2775</strain>
    </source>
</reference>
<feature type="transmembrane region" description="Helical" evidence="2">
    <location>
        <begin position="99"/>
        <end position="122"/>
    </location>
</feature>
<dbReference type="PIRSF" id="PIRSF018266">
    <property type="entry name" value="FecR"/>
    <property type="match status" value="1"/>
</dbReference>
<gene>
    <name evidence="5" type="ORF">SAMN04490197_4983</name>
</gene>
<protein>
    <submittedName>
        <fullName evidence="5">FecR family protein</fullName>
    </submittedName>
</protein>
<dbReference type="Pfam" id="PF04773">
    <property type="entry name" value="FecR"/>
    <property type="match status" value="1"/>
</dbReference>
<keyword evidence="2" id="KW-0812">Transmembrane</keyword>
<dbReference type="PANTHER" id="PTHR30273">
    <property type="entry name" value="PERIPLASMIC SIGNAL SENSOR AND SIGMA FACTOR ACTIVATOR FECR-RELATED"/>
    <property type="match status" value="1"/>
</dbReference>
<dbReference type="PANTHER" id="PTHR30273:SF2">
    <property type="entry name" value="PROTEIN FECR"/>
    <property type="match status" value="1"/>
</dbReference>
<feature type="region of interest" description="Disordered" evidence="1">
    <location>
        <begin position="1"/>
        <end position="20"/>
    </location>
</feature>
<evidence type="ECO:0000256" key="2">
    <source>
        <dbReference type="SAM" id="Phobius"/>
    </source>
</evidence>
<evidence type="ECO:0000256" key="1">
    <source>
        <dbReference type="SAM" id="MobiDB-lite"/>
    </source>
</evidence>
<name>A0A8B3Y5U7_9PSED</name>
<keyword evidence="2" id="KW-0472">Membrane</keyword>
<keyword evidence="6" id="KW-1185">Reference proteome</keyword>
<organism evidence="5 6">
    <name type="scientific">Pseudomonas orientalis</name>
    <dbReference type="NCBI Taxonomy" id="76758"/>
    <lineage>
        <taxon>Bacteria</taxon>
        <taxon>Pseudomonadati</taxon>
        <taxon>Pseudomonadota</taxon>
        <taxon>Gammaproteobacteria</taxon>
        <taxon>Pseudomonadales</taxon>
        <taxon>Pseudomonadaceae</taxon>
        <taxon>Pseudomonas</taxon>
    </lineage>
</organism>
<accession>A0A8B3Y5U7</accession>
<evidence type="ECO:0000259" key="3">
    <source>
        <dbReference type="Pfam" id="PF04773"/>
    </source>
</evidence>
<dbReference type="Gene3D" id="2.60.120.1440">
    <property type="match status" value="1"/>
</dbReference>
<evidence type="ECO:0000313" key="5">
    <source>
        <dbReference type="EMBL" id="SDU33027.1"/>
    </source>
</evidence>
<dbReference type="AlphaFoldDB" id="A0A8B3Y5U7"/>
<sequence length="338" mass="36561">MRNAASTYARESTVNVTPTPAQEQAALDWLSRLHDQPGSGDQATFSRWLRADPAHVEAYARAQVLWELSEVPARTLADEDAQALQGYLDTMSRSGRSHLVRGVGALAMAACLLLMVSMGAGWQPSRWVDDLGADYVTAPGEVRTVTLADQSHVTLDADSAIAVDFSHGERHIQLRRGAGFFRVVHTGQPFVVEAGDGEARVLGTQFEVRLQPAGAQVTVLSGRVGVTPSGQGPQQILTAGQQVAYADGVAEPLHSVDSESRLAWRDGWLNYYKAPLAEVVRDLARYYPGRILLLNAEMGARRVSGSFPSNDPVAVLKALQAVLDFEQHTLLGSLIVLR</sequence>
<feature type="domain" description="FecR protein" evidence="3">
    <location>
        <begin position="134"/>
        <end position="224"/>
    </location>
</feature>
<dbReference type="EMBL" id="LT629782">
    <property type="protein sequence ID" value="SDU33027.1"/>
    <property type="molecule type" value="Genomic_DNA"/>
</dbReference>
<dbReference type="InterPro" id="IPR006860">
    <property type="entry name" value="FecR"/>
</dbReference>